<comment type="caution">
    <text evidence="1">The sequence shown here is derived from an EMBL/GenBank/DDBJ whole genome shotgun (WGS) entry which is preliminary data.</text>
</comment>
<organism evidence="1 2">
    <name type="scientific">Ideonella aquatica</name>
    <dbReference type="NCBI Taxonomy" id="2824119"/>
    <lineage>
        <taxon>Bacteria</taxon>
        <taxon>Pseudomonadati</taxon>
        <taxon>Pseudomonadota</taxon>
        <taxon>Betaproteobacteria</taxon>
        <taxon>Burkholderiales</taxon>
        <taxon>Sphaerotilaceae</taxon>
        <taxon>Ideonella</taxon>
    </lineage>
</organism>
<evidence type="ECO:0000313" key="1">
    <source>
        <dbReference type="EMBL" id="MBQ0961941.1"/>
    </source>
</evidence>
<reference evidence="1" key="1">
    <citation type="submission" date="2021-04" db="EMBL/GenBank/DDBJ databases">
        <title>The genome sequence of Ideonella sp. 4Y11.</title>
        <authorList>
            <person name="Liu Y."/>
        </authorList>
    </citation>
    <scope>NUCLEOTIDE SEQUENCE</scope>
    <source>
        <strain evidence="1">4Y11</strain>
    </source>
</reference>
<proteinExistence type="predicted"/>
<dbReference type="RefSeq" id="WP_210804622.1">
    <property type="nucleotide sequence ID" value="NZ_JAGQDE010000046.1"/>
</dbReference>
<dbReference type="Proteomes" id="UP000678374">
    <property type="component" value="Unassembled WGS sequence"/>
</dbReference>
<protein>
    <submittedName>
        <fullName evidence="1">Uncharacterized protein</fullName>
    </submittedName>
</protein>
<name>A0A940YPY8_9BURK</name>
<keyword evidence="2" id="KW-1185">Reference proteome</keyword>
<gene>
    <name evidence="1" type="ORF">KAK06_23590</name>
</gene>
<evidence type="ECO:0000313" key="2">
    <source>
        <dbReference type="Proteomes" id="UP000678374"/>
    </source>
</evidence>
<sequence length="311" mass="33918">MNVTNSCPEPLDVRHSTLCLLAPGQLSRLLRWMEQLPVSPNLRPMDLADAWRAAGPSWERLSREEAGRADEPVVLPLPPAVQAHVEAVIATPAVQRTFDAVPVAFGLVPLAQLMVSQYSLTGATVDALTAGPPPGPEALAALCLPLQGGDADAGLRLVHRGPRELVFVSDTHDTRMLDTRCFLGAERPDLPVRGHPEAMVGLFLGQSTNLVNVLLHRRRLLVNNGHHRLHALLAAGVTHVPALIQVCGSREEFDEVAPRAARDAYHPYFESPRPPLLADFANPALTLAVRTPPMRRELKVTFEWESKMVAI</sequence>
<accession>A0A940YPY8</accession>
<dbReference type="EMBL" id="JAGQDE010000046">
    <property type="protein sequence ID" value="MBQ0961941.1"/>
    <property type="molecule type" value="Genomic_DNA"/>
</dbReference>
<dbReference type="AlphaFoldDB" id="A0A940YPY8"/>